<dbReference type="RefSeq" id="WP_020276250.1">
    <property type="nucleotide sequence ID" value="NZ_KE354400.1"/>
</dbReference>
<sequence>MTWLITGGAGYIGAHVVRAMTAAGERAVVYDDLSTGIAERVPGGVPLVVGSTLDGERLAHTLADHAVTGVVHLAAKKQVGESVERPLHYYRENVEGLRVLLDAVTAAKVASFVFSSSAAVYGMPDVDLVTEETPCVPMSPYGETKLAGEWLVRATGRATGLSTASLRYFNVAGAASPELADVGVFNLVPMVFEKLTQDAPPRVFGDDYPTPDGTCVRDYIHVVDLAEAHVAAARVLRSSPGRSLTLNIGRGEGVSVREMIDRINGVTGYDRPPTVTSRRPGDPARVVASADRAAAELGWKARHDVQDMITSAWEGWVRLHPEAARG</sequence>
<feature type="domain" description="NAD-dependent epimerase/dehydratase" evidence="12">
    <location>
        <begin position="3"/>
        <end position="249"/>
    </location>
</feature>
<reference evidence="13 14" key="1">
    <citation type="submission" date="2013-02" db="EMBL/GenBank/DDBJ databases">
        <title>Draft Genome Sequence of Streptomyces afghaniensis, Which Produces Compounds of the Julimycin B-Complex.</title>
        <authorList>
            <person name="Gruening B.A."/>
            <person name="Praeg A."/>
            <person name="Erxleben A."/>
            <person name="Guenther S."/>
            <person name="Fiedler H.-P."/>
            <person name="Goodfellow M."/>
            <person name="Mueller M."/>
        </authorList>
    </citation>
    <scope>NUCLEOTIDE SEQUENCE [LARGE SCALE GENOMIC DNA]</scope>
    <source>
        <strain evidence="13 14">772</strain>
    </source>
</reference>
<evidence type="ECO:0000256" key="6">
    <source>
        <dbReference type="ARBA" id="ARBA00018569"/>
    </source>
</evidence>
<dbReference type="PANTHER" id="PTHR43725:SF53">
    <property type="entry name" value="UDP-ARABINOSE 4-EPIMERASE 1"/>
    <property type="match status" value="1"/>
</dbReference>
<dbReference type="PATRIC" id="fig|1283301.3.peg.7352"/>
<dbReference type="Pfam" id="PF01370">
    <property type="entry name" value="Epimerase"/>
    <property type="match status" value="1"/>
</dbReference>
<dbReference type="FunFam" id="3.40.50.720:FF:000508">
    <property type="entry name" value="UDP-glucose 4-epimerase"/>
    <property type="match status" value="1"/>
</dbReference>
<dbReference type="GO" id="GO:0003978">
    <property type="term" value="F:UDP-glucose 4-epimerase activity"/>
    <property type="evidence" value="ECO:0007669"/>
    <property type="project" value="UniProtKB-EC"/>
</dbReference>
<accession>S4MGB1</accession>
<evidence type="ECO:0000313" key="14">
    <source>
        <dbReference type="Proteomes" id="UP000015001"/>
    </source>
</evidence>
<evidence type="ECO:0000256" key="11">
    <source>
        <dbReference type="ARBA" id="ARBA00033067"/>
    </source>
</evidence>
<protein>
    <recommendedName>
        <fullName evidence="6">UDP-glucose 4-epimerase</fullName>
        <ecNumber evidence="5">5.1.3.2</ecNumber>
    </recommendedName>
    <alternativeName>
        <fullName evidence="11">Galactowaldenase</fullName>
    </alternativeName>
    <alternativeName>
        <fullName evidence="10">UDP-galactose 4-epimerase</fullName>
    </alternativeName>
</protein>
<gene>
    <name evidence="13" type="ORF">STAFG_7407</name>
</gene>
<dbReference type="GO" id="GO:0033499">
    <property type="term" value="P:galactose catabolic process via UDP-galactose, Leloir pathway"/>
    <property type="evidence" value="ECO:0007669"/>
    <property type="project" value="TreeGrafter"/>
</dbReference>
<evidence type="ECO:0000256" key="7">
    <source>
        <dbReference type="ARBA" id="ARBA00023027"/>
    </source>
</evidence>
<organism evidence="13 14">
    <name type="scientific">Streptomyces afghaniensis 772</name>
    <dbReference type="NCBI Taxonomy" id="1283301"/>
    <lineage>
        <taxon>Bacteria</taxon>
        <taxon>Bacillati</taxon>
        <taxon>Actinomycetota</taxon>
        <taxon>Actinomycetes</taxon>
        <taxon>Kitasatosporales</taxon>
        <taxon>Streptomycetaceae</taxon>
        <taxon>Streptomyces</taxon>
    </lineage>
</organism>
<dbReference type="InterPro" id="IPR001509">
    <property type="entry name" value="Epimerase_deHydtase"/>
</dbReference>
<dbReference type="InterPro" id="IPR005886">
    <property type="entry name" value="UDP_G4E"/>
</dbReference>
<proteinExistence type="inferred from homology"/>
<evidence type="ECO:0000256" key="4">
    <source>
        <dbReference type="ARBA" id="ARBA00007637"/>
    </source>
</evidence>
<dbReference type="Gene3D" id="3.90.25.10">
    <property type="entry name" value="UDP-galactose 4-epimerase, domain 1"/>
    <property type="match status" value="1"/>
</dbReference>
<dbReference type="Gene3D" id="3.40.50.720">
    <property type="entry name" value="NAD(P)-binding Rossmann-like Domain"/>
    <property type="match status" value="1"/>
</dbReference>
<comment type="pathway">
    <text evidence="3">Carbohydrate metabolism; galactose metabolism.</text>
</comment>
<keyword evidence="14" id="KW-1185">Reference proteome</keyword>
<evidence type="ECO:0000256" key="9">
    <source>
        <dbReference type="ARBA" id="ARBA00023277"/>
    </source>
</evidence>
<dbReference type="AlphaFoldDB" id="S4MGB1"/>
<keyword evidence="9" id="KW-0119">Carbohydrate metabolism</keyword>
<dbReference type="SUPFAM" id="SSF51735">
    <property type="entry name" value="NAD(P)-binding Rossmann-fold domains"/>
    <property type="match status" value="1"/>
</dbReference>
<evidence type="ECO:0000256" key="1">
    <source>
        <dbReference type="ARBA" id="ARBA00000083"/>
    </source>
</evidence>
<evidence type="ECO:0000256" key="10">
    <source>
        <dbReference type="ARBA" id="ARBA00031367"/>
    </source>
</evidence>
<comment type="caution">
    <text evidence="13">The sequence shown here is derived from an EMBL/GenBank/DDBJ whole genome shotgun (WGS) entry which is preliminary data.</text>
</comment>
<keyword evidence="7" id="KW-0520">NAD</keyword>
<comment type="cofactor">
    <cofactor evidence="2">
        <name>NAD(+)</name>
        <dbReference type="ChEBI" id="CHEBI:57540"/>
    </cofactor>
</comment>
<dbReference type="UniPathway" id="UPA00214"/>
<evidence type="ECO:0000256" key="2">
    <source>
        <dbReference type="ARBA" id="ARBA00001911"/>
    </source>
</evidence>
<evidence type="ECO:0000256" key="5">
    <source>
        <dbReference type="ARBA" id="ARBA00013189"/>
    </source>
</evidence>
<evidence type="ECO:0000313" key="13">
    <source>
        <dbReference type="EMBL" id="EPJ35551.1"/>
    </source>
</evidence>
<dbReference type="PANTHER" id="PTHR43725">
    <property type="entry name" value="UDP-GLUCOSE 4-EPIMERASE"/>
    <property type="match status" value="1"/>
</dbReference>
<dbReference type="NCBIfam" id="TIGR01179">
    <property type="entry name" value="galE"/>
    <property type="match status" value="1"/>
</dbReference>
<dbReference type="EMBL" id="AOPY01001627">
    <property type="protein sequence ID" value="EPJ35551.1"/>
    <property type="molecule type" value="Genomic_DNA"/>
</dbReference>
<dbReference type="OrthoDB" id="9801785at2"/>
<evidence type="ECO:0000256" key="3">
    <source>
        <dbReference type="ARBA" id="ARBA00004947"/>
    </source>
</evidence>
<evidence type="ECO:0000256" key="8">
    <source>
        <dbReference type="ARBA" id="ARBA00023235"/>
    </source>
</evidence>
<dbReference type="Proteomes" id="UP000015001">
    <property type="component" value="Unassembled WGS sequence"/>
</dbReference>
<comment type="similarity">
    <text evidence="4">Belongs to the NAD(P)-dependent epimerase/dehydratase family.</text>
</comment>
<dbReference type="HOGENOM" id="CLU_007383_1_10_11"/>
<evidence type="ECO:0000259" key="12">
    <source>
        <dbReference type="Pfam" id="PF01370"/>
    </source>
</evidence>
<comment type="catalytic activity">
    <reaction evidence="1">
        <text>UDP-alpha-D-glucose = UDP-alpha-D-galactose</text>
        <dbReference type="Rhea" id="RHEA:22168"/>
        <dbReference type="ChEBI" id="CHEBI:58885"/>
        <dbReference type="ChEBI" id="CHEBI:66914"/>
        <dbReference type="EC" id="5.1.3.2"/>
    </reaction>
</comment>
<dbReference type="InterPro" id="IPR036291">
    <property type="entry name" value="NAD(P)-bd_dom_sf"/>
</dbReference>
<name>S4MGB1_9ACTN</name>
<dbReference type="EC" id="5.1.3.2" evidence="5"/>
<keyword evidence="8" id="KW-0413">Isomerase</keyword>